<dbReference type="GO" id="GO:0005085">
    <property type="term" value="F:guanyl-nucleotide exchange factor activity"/>
    <property type="evidence" value="ECO:0007669"/>
    <property type="project" value="InterPro"/>
</dbReference>
<feature type="compositionally biased region" description="Low complexity" evidence="1">
    <location>
        <begin position="1124"/>
        <end position="1142"/>
    </location>
</feature>
<keyword evidence="4" id="KW-1185">Reference proteome</keyword>
<dbReference type="Gene3D" id="1.20.1270.60">
    <property type="entry name" value="Arfaptin homology (AH) domain/BAR domain"/>
    <property type="match status" value="1"/>
</dbReference>
<feature type="compositionally biased region" description="Polar residues" evidence="1">
    <location>
        <begin position="227"/>
        <end position="238"/>
    </location>
</feature>
<feature type="region of interest" description="Disordered" evidence="1">
    <location>
        <begin position="1"/>
        <end position="250"/>
    </location>
</feature>
<dbReference type="GO" id="GO:0005737">
    <property type="term" value="C:cytoplasm"/>
    <property type="evidence" value="ECO:0007669"/>
    <property type="project" value="TreeGrafter"/>
</dbReference>
<evidence type="ECO:0000259" key="2">
    <source>
        <dbReference type="PROSITE" id="PS50010"/>
    </source>
</evidence>
<name>A0A1Y2FXM2_9BASI</name>
<feature type="compositionally biased region" description="Polar residues" evidence="1">
    <location>
        <begin position="1"/>
        <end position="19"/>
    </location>
</feature>
<feature type="compositionally biased region" description="Polar residues" evidence="1">
    <location>
        <begin position="435"/>
        <end position="463"/>
    </location>
</feature>
<dbReference type="STRING" id="106004.A0A1Y2FXM2"/>
<feature type="compositionally biased region" description="Basic and acidic residues" evidence="1">
    <location>
        <begin position="239"/>
        <end position="249"/>
    </location>
</feature>
<feature type="compositionally biased region" description="Polar residues" evidence="1">
    <location>
        <begin position="330"/>
        <end position="345"/>
    </location>
</feature>
<dbReference type="PROSITE" id="PS50010">
    <property type="entry name" value="DH_2"/>
    <property type="match status" value="1"/>
</dbReference>
<feature type="compositionally biased region" description="Acidic residues" evidence="1">
    <location>
        <begin position="390"/>
        <end position="416"/>
    </location>
</feature>
<feature type="region of interest" description="Disordered" evidence="1">
    <location>
        <begin position="276"/>
        <end position="472"/>
    </location>
</feature>
<comment type="caution">
    <text evidence="3">The sequence shown here is derived from an EMBL/GenBank/DDBJ whole genome shotgun (WGS) entry which is preliminary data.</text>
</comment>
<dbReference type="PANTHER" id="PTHR22834">
    <property type="entry name" value="NUCLEAR FUSION PROTEIN FUS2"/>
    <property type="match status" value="1"/>
</dbReference>
<feature type="region of interest" description="Disordered" evidence="1">
    <location>
        <begin position="547"/>
        <end position="580"/>
    </location>
</feature>
<evidence type="ECO:0000313" key="4">
    <source>
        <dbReference type="Proteomes" id="UP000193467"/>
    </source>
</evidence>
<accession>A0A1Y2FXM2</accession>
<feature type="compositionally biased region" description="Polar residues" evidence="1">
    <location>
        <begin position="1113"/>
        <end position="1123"/>
    </location>
</feature>
<dbReference type="Pfam" id="PF00621">
    <property type="entry name" value="RhoGEF"/>
    <property type="match status" value="1"/>
</dbReference>
<sequence length="1389" mass="151358">MELTAGSPTTSSNRNSTYSFLDGPPPNRRDSRRVSQNLEPVDEGDRRPSLLPRSALRTDDCFGLDFSFLDDEPPPRPNFSSARRIVSEGGERGPFGRSSPSAFPSAINRRLSAGSEKSLVSARFRDSADMEPPRSPARSFGSAQNLPFPSRPRTPRTASTDSIPLAERDRRQQPSTYNPGTFVPGTFLGPPVDDTRRPSVVSSVSMESTDSSVPSHGYGGLIPSDLESPTDSNFSIKSQQERGPEDLEKRKRLAAFLDQTAEAMEGGRSLAMVLPEARATESEPAKSMSELAEATASPRLAPPIEYRHPFTSPFTSPAVVPADSKDGNRSPRNSSRVGFNSDTANSLGPGSSPGTPTPAPLARNRSPVDPALADNRRTVYFTPDPNSSSSDEEEDSSGSDPQGGDDEREDEDEEEQEARSSRKQSAGGLGFNIDIKTQSNLSNSRPTAADRSPSTLRASSPASSRDFVAPPTAEPVPVISVEAAREMEKRAKVAEKRKRTIQELIDTEASYATDMVVVRDIYLARAKGVDIGTIADRVMDSGLGLGKSAASPPSPLRTGNNLTASFYPAGQSPAASRADLRRPSLAPNEMRRPSAVPSFSAKLEQRRATLAAGRIEAAAPSQALMSTKDLHIVFANLEEVAGLAETFARVLEGAKGSDDADEMDDRIGEVFVQMISRIEKVYSAYCSRHDRAIVRLQELEPTLRGYFAECKTLSHGRTGAWDLGSLLIKPVQRCLKYPLLLDQILAVTPEDHPDRLYLQRANEKMLGVAEHINEQKQRHRQVERLTPKKDLNARRDSTRSIGSAVTKKFLRASTPKPSKSAMGDTGERDDMFDTLAHLVDSTRSAVLRFSNEMRDWSRTTKAGLEAQVTLVDGWIEMYAPLADDSESSLYNRLCIFLEEVLDPIIDGPWRELDHEIRRSLLLKTDHLLSLFESPRQFIAKRNDKMLEHSRYLAKKLPADRRGSEEFVDLSTRLLEELPRFLGSVSRYYDIIVGHFGGAQEAYHEAVQERWDGFAEQFEQQSPNYRDSFASQHQSSAEMMSRLAAGLGVAVTSSAVTSPAARKRLARLSGVSHGSAASSPLPTQRQSLPPPAEDRRHSTRLPPSVDYYLPPPTSNGRANRNSLATNRSSVTSDSSTPSFALSSNGGGSSSGAPTTPPPLTGSSSNGYLKSPPRNPSQRHSLGAPIGHGHPPSSAFDHRRHSSLAARYEAPLPSVPIHEVEPNNSFSESGDSSAVPSPSVVTFREPAPPPRSPTEGAYDSSKLDVPRPRPTMGRAVSSTGGSSSESESKYLSTYSVYVEAGEGFDSSDQEEEQEGYEVEKLYTAEAMRDTTAPPAYRSGFPILSFKMGDRIDVELEEADRAEGGAGWLLGRTVDGLVGWARTEDFHLLEDE</sequence>
<dbReference type="PANTHER" id="PTHR22834:SF20">
    <property type="entry name" value="SH3 DOMAIN-CONTAINING PROTEIN"/>
    <property type="match status" value="1"/>
</dbReference>
<dbReference type="InterPro" id="IPR027267">
    <property type="entry name" value="AH/BAR_dom_sf"/>
</dbReference>
<dbReference type="SUPFAM" id="SSF103657">
    <property type="entry name" value="BAR/IMD domain-like"/>
    <property type="match status" value="1"/>
</dbReference>
<feature type="compositionally biased region" description="Low complexity" evidence="1">
    <location>
        <begin position="198"/>
        <end position="215"/>
    </location>
</feature>
<organism evidence="3 4">
    <name type="scientific">Leucosporidium creatinivorum</name>
    <dbReference type="NCBI Taxonomy" id="106004"/>
    <lineage>
        <taxon>Eukaryota</taxon>
        <taxon>Fungi</taxon>
        <taxon>Dikarya</taxon>
        <taxon>Basidiomycota</taxon>
        <taxon>Pucciniomycotina</taxon>
        <taxon>Microbotryomycetes</taxon>
        <taxon>Leucosporidiales</taxon>
        <taxon>Leucosporidium</taxon>
    </lineage>
</organism>
<dbReference type="Gene3D" id="1.20.900.10">
    <property type="entry name" value="Dbl homology (DH) domain"/>
    <property type="match status" value="1"/>
</dbReference>
<dbReference type="EMBL" id="MCGR01000013">
    <property type="protein sequence ID" value="ORY87425.1"/>
    <property type="molecule type" value="Genomic_DNA"/>
</dbReference>
<dbReference type="InterPro" id="IPR051492">
    <property type="entry name" value="Dynamin-Rho_GEF"/>
</dbReference>
<dbReference type="SMART" id="SM00325">
    <property type="entry name" value="RhoGEF"/>
    <property type="match status" value="1"/>
</dbReference>
<feature type="compositionally biased region" description="Polar residues" evidence="1">
    <location>
        <begin position="1220"/>
        <end position="1238"/>
    </location>
</feature>
<evidence type="ECO:0000313" key="3">
    <source>
        <dbReference type="EMBL" id="ORY87425.1"/>
    </source>
</evidence>
<dbReference type="SUPFAM" id="SSF48065">
    <property type="entry name" value="DBL homology domain (DH-domain)"/>
    <property type="match status" value="1"/>
</dbReference>
<feature type="region of interest" description="Disordered" evidence="1">
    <location>
        <begin position="1213"/>
        <end position="1287"/>
    </location>
</feature>
<gene>
    <name evidence="3" type="ORF">BCR35DRAFT_313167</name>
</gene>
<dbReference type="InterPro" id="IPR035899">
    <property type="entry name" value="DBL_dom_sf"/>
</dbReference>
<dbReference type="CDD" id="cd00160">
    <property type="entry name" value="RhoGEF"/>
    <property type="match status" value="1"/>
</dbReference>
<dbReference type="InterPro" id="IPR000219">
    <property type="entry name" value="DH_dom"/>
</dbReference>
<dbReference type="Proteomes" id="UP000193467">
    <property type="component" value="Unassembled WGS sequence"/>
</dbReference>
<evidence type="ECO:0000256" key="1">
    <source>
        <dbReference type="SAM" id="MobiDB-lite"/>
    </source>
</evidence>
<dbReference type="CDD" id="cd00174">
    <property type="entry name" value="SH3"/>
    <property type="match status" value="1"/>
</dbReference>
<protein>
    <recommendedName>
        <fullName evidence="2">DH domain-containing protein</fullName>
    </recommendedName>
</protein>
<dbReference type="GO" id="GO:0031991">
    <property type="term" value="P:regulation of actomyosin contractile ring contraction"/>
    <property type="evidence" value="ECO:0007669"/>
    <property type="project" value="TreeGrafter"/>
</dbReference>
<feature type="compositionally biased region" description="Basic and acidic residues" evidence="1">
    <location>
        <begin position="123"/>
        <end position="132"/>
    </location>
</feature>
<feature type="region of interest" description="Disordered" evidence="1">
    <location>
        <begin position="1066"/>
        <end position="1198"/>
    </location>
</feature>
<feature type="domain" description="DH" evidence="2">
    <location>
        <begin position="496"/>
        <end position="775"/>
    </location>
</feature>
<feature type="compositionally biased region" description="Polar residues" evidence="1">
    <location>
        <begin position="1074"/>
        <end position="1086"/>
    </location>
</feature>
<proteinExistence type="predicted"/>
<dbReference type="OrthoDB" id="10256089at2759"/>
<dbReference type="InParanoid" id="A0A1Y2FXM2"/>
<reference evidence="3 4" key="1">
    <citation type="submission" date="2016-07" db="EMBL/GenBank/DDBJ databases">
        <title>Pervasive Adenine N6-methylation of Active Genes in Fungi.</title>
        <authorList>
            <consortium name="DOE Joint Genome Institute"/>
            <person name="Mondo S.J."/>
            <person name="Dannebaum R.O."/>
            <person name="Kuo R.C."/>
            <person name="Labutti K."/>
            <person name="Haridas S."/>
            <person name="Kuo A."/>
            <person name="Salamov A."/>
            <person name="Ahrendt S.R."/>
            <person name="Lipzen A."/>
            <person name="Sullivan W."/>
            <person name="Andreopoulos W.B."/>
            <person name="Clum A."/>
            <person name="Lindquist E."/>
            <person name="Daum C."/>
            <person name="Ramamoorthy G.K."/>
            <person name="Gryganskyi A."/>
            <person name="Culley D."/>
            <person name="Magnuson J.K."/>
            <person name="James T.Y."/>
            <person name="O'Malley M.A."/>
            <person name="Stajich J.E."/>
            <person name="Spatafora J.W."/>
            <person name="Visel A."/>
            <person name="Grigoriev I.V."/>
        </authorList>
    </citation>
    <scope>NUCLEOTIDE SEQUENCE [LARGE SCALE GENOMIC DNA]</scope>
    <source>
        <strain evidence="3 4">62-1032</strain>
    </source>
</reference>
<dbReference type="GO" id="GO:0032955">
    <property type="term" value="P:regulation of division septum assembly"/>
    <property type="evidence" value="ECO:0007669"/>
    <property type="project" value="TreeGrafter"/>
</dbReference>
<feature type="compositionally biased region" description="Low complexity" evidence="1">
    <location>
        <begin position="1275"/>
        <end position="1287"/>
    </location>
</feature>